<dbReference type="Proteomes" id="UP001382455">
    <property type="component" value="Unassembled WGS sequence"/>
</dbReference>
<evidence type="ECO:0000313" key="1">
    <source>
        <dbReference type="EMBL" id="MEI4549471.1"/>
    </source>
</evidence>
<sequence length="138" mass="15778">MVKVDFESQFYSLFGTDYELASKKLGKSPRQIRRYIETGRVCGTVRILTDIMYRGYLPNSNGWHDAYIDKDGVMHSPYGKVTSGDLAYLHNYKWAAHRATEQLKTARKRISELEQLSNSDDIQDALLDIVAKLARKTG</sequence>
<comment type="caution">
    <text evidence="1">The sequence shown here is derived from an EMBL/GenBank/DDBJ whole genome shotgun (WGS) entry which is preliminary data.</text>
</comment>
<dbReference type="EMBL" id="JBAWKS010000001">
    <property type="protein sequence ID" value="MEI4549471.1"/>
    <property type="molecule type" value="Genomic_DNA"/>
</dbReference>
<reference evidence="1 2" key="1">
    <citation type="submission" date="2023-12" db="EMBL/GenBank/DDBJ databases">
        <title>Friends and Foes: Symbiotic and Algicidal bacterial influence on Karenia brevis blooms.</title>
        <authorList>
            <person name="Fei C."/>
            <person name="Mohamed A.R."/>
            <person name="Booker A."/>
            <person name="Arshad M."/>
            <person name="Klass S."/>
            <person name="Ahn S."/>
            <person name="Gilbert P.M."/>
            <person name="Heil C.A."/>
            <person name="Martinez J.M."/>
            <person name="Amin S.A."/>
        </authorList>
    </citation>
    <scope>NUCLEOTIDE SEQUENCE [LARGE SCALE GENOMIC DNA]</scope>
    <source>
        <strain evidence="1 2">CE15</strain>
    </source>
</reference>
<gene>
    <name evidence="1" type="ORF">WAE96_07110</name>
</gene>
<keyword evidence="2" id="KW-1185">Reference proteome</keyword>
<name>A0ABU8ERG2_9GAMM</name>
<dbReference type="RefSeq" id="WP_336435010.1">
    <property type="nucleotide sequence ID" value="NZ_JBAWKS010000001.1"/>
</dbReference>
<proteinExistence type="predicted"/>
<evidence type="ECO:0000313" key="2">
    <source>
        <dbReference type="Proteomes" id="UP001382455"/>
    </source>
</evidence>
<organism evidence="1 2">
    <name type="scientific">Pseudoalteromonas spongiae</name>
    <dbReference type="NCBI Taxonomy" id="298657"/>
    <lineage>
        <taxon>Bacteria</taxon>
        <taxon>Pseudomonadati</taxon>
        <taxon>Pseudomonadota</taxon>
        <taxon>Gammaproteobacteria</taxon>
        <taxon>Alteromonadales</taxon>
        <taxon>Pseudoalteromonadaceae</taxon>
        <taxon>Pseudoalteromonas</taxon>
    </lineage>
</organism>
<accession>A0ABU8ERG2</accession>
<protein>
    <submittedName>
        <fullName evidence="1">Uncharacterized protein</fullName>
    </submittedName>
</protein>